<reference evidence="1" key="1">
    <citation type="submission" date="2020-07" db="EMBL/GenBank/DDBJ databases">
        <title>Multicomponent nature underlies the extraordinary mechanical properties of spider dragline silk.</title>
        <authorList>
            <person name="Kono N."/>
            <person name="Nakamura H."/>
            <person name="Mori M."/>
            <person name="Yoshida Y."/>
            <person name="Ohtoshi R."/>
            <person name="Malay A.D."/>
            <person name="Moran D.A.P."/>
            <person name="Tomita M."/>
            <person name="Numata K."/>
            <person name="Arakawa K."/>
        </authorList>
    </citation>
    <scope>NUCLEOTIDE SEQUENCE</scope>
</reference>
<dbReference type="Proteomes" id="UP000887116">
    <property type="component" value="Unassembled WGS sequence"/>
</dbReference>
<gene>
    <name evidence="1" type="primary">AVEN_35493_1</name>
    <name evidence="1" type="ORF">TNCT_214781</name>
</gene>
<name>A0A8X6HTN9_TRICU</name>
<dbReference type="OrthoDB" id="6436118at2759"/>
<protein>
    <submittedName>
        <fullName evidence="1">Uncharacterized protein</fullName>
    </submittedName>
</protein>
<evidence type="ECO:0000313" key="1">
    <source>
        <dbReference type="EMBL" id="GFQ92649.1"/>
    </source>
</evidence>
<comment type="caution">
    <text evidence="1">The sequence shown here is derived from an EMBL/GenBank/DDBJ whole genome shotgun (WGS) entry which is preliminary data.</text>
</comment>
<organism evidence="1 2">
    <name type="scientific">Trichonephila clavata</name>
    <name type="common">Joro spider</name>
    <name type="synonym">Nephila clavata</name>
    <dbReference type="NCBI Taxonomy" id="2740835"/>
    <lineage>
        <taxon>Eukaryota</taxon>
        <taxon>Metazoa</taxon>
        <taxon>Ecdysozoa</taxon>
        <taxon>Arthropoda</taxon>
        <taxon>Chelicerata</taxon>
        <taxon>Arachnida</taxon>
        <taxon>Araneae</taxon>
        <taxon>Araneomorphae</taxon>
        <taxon>Entelegynae</taxon>
        <taxon>Araneoidea</taxon>
        <taxon>Nephilidae</taxon>
        <taxon>Trichonephila</taxon>
    </lineage>
</organism>
<dbReference type="EMBL" id="BMAO01014063">
    <property type="protein sequence ID" value="GFQ92649.1"/>
    <property type="molecule type" value="Genomic_DNA"/>
</dbReference>
<accession>A0A8X6HTN9</accession>
<proteinExistence type="predicted"/>
<sequence length="94" mass="11513">MRTKTFINWLKEKNKAVLKNLKDEFEELWGKFCDEMQNSKELCLKYRDVNEIYMKVLADKRQRELEAKRLAAAKILTFYFRQYLDRKKGITRNE</sequence>
<dbReference type="AlphaFoldDB" id="A0A8X6HTN9"/>
<evidence type="ECO:0000313" key="2">
    <source>
        <dbReference type="Proteomes" id="UP000887116"/>
    </source>
</evidence>
<keyword evidence="2" id="KW-1185">Reference proteome</keyword>